<evidence type="ECO:0000313" key="2">
    <source>
        <dbReference type="Proteomes" id="UP000821845"/>
    </source>
</evidence>
<protein>
    <submittedName>
        <fullName evidence="1">Uncharacterized protein</fullName>
    </submittedName>
</protein>
<sequence>MMQRAKHQGREKTCFVPLCRSGYRSNPDKVSMFAVPSDASRLAEWDMDATWTMVPILGNHESEILPFPNEEKEFELPESEFGELLAKYREADKDKASVEGESSKESQSSAAG</sequence>
<comment type="caution">
    <text evidence="1">The sequence shown here is derived from an EMBL/GenBank/DDBJ whole genome shotgun (WGS) entry which is preliminary data.</text>
</comment>
<name>A0ACB7TF76_HYAAI</name>
<keyword evidence="2" id="KW-1185">Reference proteome</keyword>
<accession>A0ACB7TF76</accession>
<evidence type="ECO:0000313" key="1">
    <source>
        <dbReference type="EMBL" id="KAH6946187.1"/>
    </source>
</evidence>
<dbReference type="EMBL" id="CM023481">
    <property type="protein sequence ID" value="KAH6946187.1"/>
    <property type="molecule type" value="Genomic_DNA"/>
</dbReference>
<dbReference type="Proteomes" id="UP000821845">
    <property type="component" value="Chromosome 1"/>
</dbReference>
<gene>
    <name evidence="1" type="ORF">HPB50_012044</name>
</gene>
<proteinExistence type="predicted"/>
<reference evidence="1" key="1">
    <citation type="submission" date="2020-05" db="EMBL/GenBank/DDBJ databases">
        <title>Large-scale comparative analyses of tick genomes elucidate their genetic diversity and vector capacities.</title>
        <authorList>
            <person name="Jia N."/>
            <person name="Wang J."/>
            <person name="Shi W."/>
            <person name="Du L."/>
            <person name="Sun Y."/>
            <person name="Zhan W."/>
            <person name="Jiang J."/>
            <person name="Wang Q."/>
            <person name="Zhang B."/>
            <person name="Ji P."/>
            <person name="Sakyi L.B."/>
            <person name="Cui X."/>
            <person name="Yuan T."/>
            <person name="Jiang B."/>
            <person name="Yang W."/>
            <person name="Lam T.T.-Y."/>
            <person name="Chang Q."/>
            <person name="Ding S."/>
            <person name="Wang X."/>
            <person name="Zhu J."/>
            <person name="Ruan X."/>
            <person name="Zhao L."/>
            <person name="Wei J."/>
            <person name="Que T."/>
            <person name="Du C."/>
            <person name="Cheng J."/>
            <person name="Dai P."/>
            <person name="Han X."/>
            <person name="Huang E."/>
            <person name="Gao Y."/>
            <person name="Liu J."/>
            <person name="Shao H."/>
            <person name="Ye R."/>
            <person name="Li L."/>
            <person name="Wei W."/>
            <person name="Wang X."/>
            <person name="Wang C."/>
            <person name="Yang T."/>
            <person name="Huo Q."/>
            <person name="Li W."/>
            <person name="Guo W."/>
            <person name="Chen H."/>
            <person name="Zhou L."/>
            <person name="Ni X."/>
            <person name="Tian J."/>
            <person name="Zhou Y."/>
            <person name="Sheng Y."/>
            <person name="Liu T."/>
            <person name="Pan Y."/>
            <person name="Xia L."/>
            <person name="Li J."/>
            <person name="Zhao F."/>
            <person name="Cao W."/>
        </authorList>
    </citation>
    <scope>NUCLEOTIDE SEQUENCE</scope>
    <source>
        <strain evidence="1">Hyas-2018</strain>
    </source>
</reference>
<organism evidence="1 2">
    <name type="scientific">Hyalomma asiaticum</name>
    <name type="common">Tick</name>
    <dbReference type="NCBI Taxonomy" id="266040"/>
    <lineage>
        <taxon>Eukaryota</taxon>
        <taxon>Metazoa</taxon>
        <taxon>Ecdysozoa</taxon>
        <taxon>Arthropoda</taxon>
        <taxon>Chelicerata</taxon>
        <taxon>Arachnida</taxon>
        <taxon>Acari</taxon>
        <taxon>Parasitiformes</taxon>
        <taxon>Ixodida</taxon>
        <taxon>Ixodoidea</taxon>
        <taxon>Ixodidae</taxon>
        <taxon>Hyalomminae</taxon>
        <taxon>Hyalomma</taxon>
    </lineage>
</organism>